<feature type="domain" description="CBS" evidence="3">
    <location>
        <begin position="16"/>
        <end position="75"/>
    </location>
</feature>
<dbReference type="PANTHER" id="PTHR43080:SF2">
    <property type="entry name" value="CBS DOMAIN-CONTAINING PROTEIN"/>
    <property type="match status" value="1"/>
</dbReference>
<dbReference type="OrthoDB" id="256004at2"/>
<organism evidence="4 5">
    <name type="scientific">Blastopirellula marina</name>
    <dbReference type="NCBI Taxonomy" id="124"/>
    <lineage>
        <taxon>Bacteria</taxon>
        <taxon>Pseudomonadati</taxon>
        <taxon>Planctomycetota</taxon>
        <taxon>Planctomycetia</taxon>
        <taxon>Pirellulales</taxon>
        <taxon>Pirellulaceae</taxon>
        <taxon>Blastopirellula</taxon>
    </lineage>
</organism>
<comment type="caution">
    <text evidence="4">The sequence shown here is derived from an EMBL/GenBank/DDBJ whole genome shotgun (WGS) entry which is preliminary data.</text>
</comment>
<dbReference type="InterPro" id="IPR000644">
    <property type="entry name" value="CBS_dom"/>
</dbReference>
<dbReference type="PANTHER" id="PTHR43080">
    <property type="entry name" value="CBS DOMAIN-CONTAINING PROTEIN CBSX3, MITOCHONDRIAL"/>
    <property type="match status" value="1"/>
</dbReference>
<protein>
    <recommendedName>
        <fullName evidence="3">CBS domain-containing protein</fullName>
    </recommendedName>
</protein>
<sequence length="294" mass="33274">MIVSPSFLTRGLETLVTFNPISVHEDDTLDELLERLYTTGFHHWPVVDEQQHVIGMISDQDIVRAATERYIANTSVEQCRKNYQVRIGSFMKRRVKTIDHLACPREALNQILEQGVHCLPVTKEGALWGMITTTDFIREFAYSSHMVGDVAIKEVYDSEPLLVEIDTSVEDVRKLFIEKGLSYVMVAQGQSPLGVITARDLRRHCCRQMARTLYDGQLGDTGIAIDLVKTTSCLKRTCNLGLAATMMYEQQINAVMVCPREEEYFGVITEDHVLRRIYDVEQAALQLETAGVSL</sequence>
<evidence type="ECO:0000313" key="4">
    <source>
        <dbReference type="EMBL" id="PQO33465.1"/>
    </source>
</evidence>
<proteinExistence type="predicted"/>
<accession>A0A2S8FMP6</accession>
<feature type="domain" description="CBS" evidence="3">
    <location>
        <begin position="91"/>
        <end position="150"/>
    </location>
</feature>
<reference evidence="4 5" key="1">
    <citation type="submission" date="2018-02" db="EMBL/GenBank/DDBJ databases">
        <title>Comparative genomes isolates from brazilian mangrove.</title>
        <authorList>
            <person name="Araujo J.E."/>
            <person name="Taketani R.G."/>
            <person name="Silva M.C.P."/>
            <person name="Loureco M.V."/>
            <person name="Andreote F.D."/>
        </authorList>
    </citation>
    <scope>NUCLEOTIDE SEQUENCE [LARGE SCALE GENOMIC DNA]</scope>
    <source>
        <strain evidence="4 5">HEX-2 MGV</strain>
    </source>
</reference>
<evidence type="ECO:0000256" key="2">
    <source>
        <dbReference type="PROSITE-ProRule" id="PRU00703"/>
    </source>
</evidence>
<evidence type="ECO:0000256" key="1">
    <source>
        <dbReference type="ARBA" id="ARBA00023122"/>
    </source>
</evidence>
<dbReference type="Pfam" id="PF00571">
    <property type="entry name" value="CBS"/>
    <property type="match status" value="3"/>
</dbReference>
<gene>
    <name evidence="4" type="ORF">C5Y96_11535</name>
</gene>
<dbReference type="SUPFAM" id="SSF54631">
    <property type="entry name" value="CBS-domain pair"/>
    <property type="match status" value="2"/>
</dbReference>
<keyword evidence="1 2" id="KW-0129">CBS domain</keyword>
<dbReference type="PROSITE" id="PS51371">
    <property type="entry name" value="CBS"/>
    <property type="match status" value="3"/>
</dbReference>
<dbReference type="Gene3D" id="3.10.580.10">
    <property type="entry name" value="CBS-domain"/>
    <property type="match status" value="2"/>
</dbReference>
<dbReference type="EMBL" id="PUIA01000035">
    <property type="protein sequence ID" value="PQO33465.1"/>
    <property type="molecule type" value="Genomic_DNA"/>
</dbReference>
<dbReference type="RefSeq" id="WP_105353245.1">
    <property type="nucleotide sequence ID" value="NZ_PUIA01000035.1"/>
</dbReference>
<evidence type="ECO:0000259" key="3">
    <source>
        <dbReference type="PROSITE" id="PS51371"/>
    </source>
</evidence>
<dbReference type="InterPro" id="IPR051257">
    <property type="entry name" value="Diverse_CBS-Domain"/>
</dbReference>
<dbReference type="SMART" id="SM00116">
    <property type="entry name" value="CBS"/>
    <property type="match status" value="3"/>
</dbReference>
<dbReference type="AlphaFoldDB" id="A0A2S8FMP6"/>
<dbReference type="Proteomes" id="UP000240009">
    <property type="component" value="Unassembled WGS sequence"/>
</dbReference>
<evidence type="ECO:0000313" key="5">
    <source>
        <dbReference type="Proteomes" id="UP000240009"/>
    </source>
</evidence>
<name>A0A2S8FMP6_9BACT</name>
<dbReference type="InterPro" id="IPR046342">
    <property type="entry name" value="CBS_dom_sf"/>
</dbReference>
<feature type="domain" description="CBS" evidence="3">
    <location>
        <begin position="156"/>
        <end position="211"/>
    </location>
</feature>